<evidence type="ECO:0000313" key="2">
    <source>
        <dbReference type="EMBL" id="KAF9614867.1"/>
    </source>
</evidence>
<dbReference type="Gene3D" id="3.40.50.1820">
    <property type="entry name" value="alpha/beta hydrolase"/>
    <property type="match status" value="1"/>
</dbReference>
<proteinExistence type="predicted"/>
<comment type="caution">
    <text evidence="2">The sequence shown here is derived from an EMBL/GenBank/DDBJ whole genome shotgun (WGS) entry which is preliminary data.</text>
</comment>
<dbReference type="OrthoDB" id="408631at2759"/>
<dbReference type="InterPro" id="IPR050466">
    <property type="entry name" value="Carboxylest/Gibb_receptor"/>
</dbReference>
<reference evidence="2 3" key="1">
    <citation type="submission" date="2020-10" db="EMBL/GenBank/DDBJ databases">
        <title>The Coptis chinensis genome and diversification of protoberbering-type alkaloids.</title>
        <authorList>
            <person name="Wang B."/>
            <person name="Shu S."/>
            <person name="Song C."/>
            <person name="Liu Y."/>
        </authorList>
    </citation>
    <scope>NUCLEOTIDE SEQUENCE [LARGE SCALE GENOMIC DNA]</scope>
    <source>
        <strain evidence="2">HL-2020</strain>
        <tissue evidence="2">Leaf</tissue>
    </source>
</reference>
<dbReference type="Proteomes" id="UP000631114">
    <property type="component" value="Unassembled WGS sequence"/>
</dbReference>
<gene>
    <name evidence="2" type="ORF">IFM89_020964</name>
</gene>
<evidence type="ECO:0000259" key="1">
    <source>
        <dbReference type="Pfam" id="PF07859"/>
    </source>
</evidence>
<dbReference type="GO" id="GO:0016787">
    <property type="term" value="F:hydrolase activity"/>
    <property type="evidence" value="ECO:0007669"/>
    <property type="project" value="InterPro"/>
</dbReference>
<protein>
    <recommendedName>
        <fullName evidence="1">Alpha/beta hydrolase fold-3 domain-containing protein</fullName>
    </recommendedName>
</protein>
<feature type="domain" description="Alpha/beta hydrolase fold-3" evidence="1">
    <location>
        <begin position="76"/>
        <end position="244"/>
    </location>
</feature>
<dbReference type="PANTHER" id="PTHR23024">
    <property type="entry name" value="ARYLACETAMIDE DEACETYLASE"/>
    <property type="match status" value="1"/>
</dbReference>
<dbReference type="Pfam" id="PF07859">
    <property type="entry name" value="Abhydrolase_3"/>
    <property type="match status" value="1"/>
</dbReference>
<accession>A0A835IDV7</accession>
<dbReference type="PANTHER" id="PTHR23024:SF546">
    <property type="entry name" value="CARBOXYLESTERASE 120-RELATED"/>
    <property type="match status" value="1"/>
</dbReference>
<dbReference type="AlphaFoldDB" id="A0A835IDV7"/>
<sequence length="260" mass="29117">MADQTSIDPYKELNIAYNSDDDTLTRLPIPLLSTYQSSLLNQPIFTKDFPLNTTHKTWVRLYKPINPIPNTKLPLILYFHGGGFILCSAYDTLFHDFCTYMAIELPAVVLSVGYRLAPENRLPAAYEDGVEAITWVRNQALDVNGENLLKDLIDFSKCYLMGASAGGNLAYHAGLRTLSLDLQPMIIKGVIMNQPFFGGLPRTASELRLMNCKLFPLASSDLMWELALPKGSDRDHEYCNPMVEGSYKETIELLGIESVL</sequence>
<dbReference type="EMBL" id="JADFTS010000003">
    <property type="protein sequence ID" value="KAF9614867.1"/>
    <property type="molecule type" value="Genomic_DNA"/>
</dbReference>
<evidence type="ECO:0000313" key="3">
    <source>
        <dbReference type="Proteomes" id="UP000631114"/>
    </source>
</evidence>
<name>A0A835IDV7_9MAGN</name>
<keyword evidence="3" id="KW-1185">Reference proteome</keyword>
<dbReference type="SUPFAM" id="SSF53474">
    <property type="entry name" value="alpha/beta-Hydrolases"/>
    <property type="match status" value="1"/>
</dbReference>
<dbReference type="InterPro" id="IPR029058">
    <property type="entry name" value="AB_hydrolase_fold"/>
</dbReference>
<organism evidence="2 3">
    <name type="scientific">Coptis chinensis</name>
    <dbReference type="NCBI Taxonomy" id="261450"/>
    <lineage>
        <taxon>Eukaryota</taxon>
        <taxon>Viridiplantae</taxon>
        <taxon>Streptophyta</taxon>
        <taxon>Embryophyta</taxon>
        <taxon>Tracheophyta</taxon>
        <taxon>Spermatophyta</taxon>
        <taxon>Magnoliopsida</taxon>
        <taxon>Ranunculales</taxon>
        <taxon>Ranunculaceae</taxon>
        <taxon>Coptidoideae</taxon>
        <taxon>Coptis</taxon>
    </lineage>
</organism>
<dbReference type="InterPro" id="IPR013094">
    <property type="entry name" value="AB_hydrolase_3"/>
</dbReference>